<evidence type="ECO:0000256" key="1">
    <source>
        <dbReference type="SAM" id="MobiDB-lite"/>
    </source>
</evidence>
<feature type="compositionally biased region" description="Low complexity" evidence="1">
    <location>
        <begin position="503"/>
        <end position="518"/>
    </location>
</feature>
<accession>A0A9Q9ER57</accession>
<dbReference type="OrthoDB" id="445362at2759"/>
<dbReference type="Pfam" id="PF09431">
    <property type="entry name" value="SPIN90_LRD"/>
    <property type="match status" value="1"/>
</dbReference>
<feature type="region of interest" description="Disordered" evidence="1">
    <location>
        <begin position="485"/>
        <end position="518"/>
    </location>
</feature>
<evidence type="ECO:0000259" key="2">
    <source>
        <dbReference type="Pfam" id="PF09431"/>
    </source>
</evidence>
<dbReference type="Proteomes" id="UP001056384">
    <property type="component" value="Chromosome 12"/>
</dbReference>
<dbReference type="GO" id="GO:0071933">
    <property type="term" value="F:Arp2/3 complex binding"/>
    <property type="evidence" value="ECO:0007669"/>
    <property type="project" value="TreeGrafter"/>
</dbReference>
<dbReference type="PANTHER" id="PTHR13357">
    <property type="entry name" value="SH3 ADAPTER PROTEIN SPIN90 NCK INTERACTING PROTEIN WITH SH3 DOMAIN"/>
    <property type="match status" value="1"/>
</dbReference>
<keyword evidence="4" id="KW-1185">Reference proteome</keyword>
<evidence type="ECO:0000313" key="4">
    <source>
        <dbReference type="Proteomes" id="UP001056384"/>
    </source>
</evidence>
<gene>
    <name evidence="3" type="ORF">Slin15195_G128710</name>
</gene>
<feature type="domain" description="SPIN90/Ldb17 leucine-rich" evidence="2">
    <location>
        <begin position="221"/>
        <end position="378"/>
    </location>
</feature>
<dbReference type="InterPro" id="IPR030125">
    <property type="entry name" value="SPIN90/Ldb17"/>
</dbReference>
<dbReference type="GO" id="GO:0030479">
    <property type="term" value="C:actin cortical patch"/>
    <property type="evidence" value="ECO:0007669"/>
    <property type="project" value="TreeGrafter"/>
</dbReference>
<dbReference type="AlphaFoldDB" id="A0A9Q9ER57"/>
<protein>
    <submittedName>
        <fullName evidence="3">SPIN90/Ldb17, leucine-rich domain-containing protein</fullName>
    </submittedName>
</protein>
<sequence length="604" mass="67582">MGDEESDSHHGSMVNNNNITSEAQFWAELHDIVSPDLSASTASLSSSFSSSTSSLEDHEQIDDALRKYLGFTSRWKSTYLLTEYDIARCCWKLLDSELFKKNEDYVRRQILYCLLQDDELATLHLVAAVLLFDGRANEVTFEVMQAEGTFQRLVELVRRGRDGDHEDQEGDDGSLRRLLLELLFEMSRIQKLSRGDLRVVDDEFVLYLFQLIEELSADAEDPYHYPIIRVLLVLNEQYMCIANPASSSGDGETEPQGMTNRILKLLSLHGPIYRTFGENLILLLNRETELGPQLLILKLLYLLFTTPSTYEYFYTNDLNVLVDVIIRNLLDLDESHDSDLAPDRDGQRALRHTYLRVLCPLLKNTQLTHEGQNYKREEVRRLLFLLIDRTSAHFAPVDETVIRLVIRIKQIEWIRDEGDEDVMGEAIEEKLKEAASSVGTNGSPASNGGDEVVAKKLLGMSLAEAAESSLSVSVTDVTAKVVKAKPKPSVPVPRRMRKTSKVAAHSASNSNGSGTTQGAVVQDGLEEKLAEVPAEEKQDEPETTQAAMVEPEVKKRPKLPPAPPKSKYGRKMTGDKLKPTGLSGVELPVRSDSRSPFADENAAT</sequence>
<proteinExistence type="predicted"/>
<dbReference type="GO" id="GO:0000147">
    <property type="term" value="P:actin cortical patch assembly"/>
    <property type="evidence" value="ECO:0007669"/>
    <property type="project" value="TreeGrafter"/>
</dbReference>
<dbReference type="EMBL" id="CP099429">
    <property type="protein sequence ID" value="USW59552.1"/>
    <property type="molecule type" value="Genomic_DNA"/>
</dbReference>
<organism evidence="3 4">
    <name type="scientific">Septoria linicola</name>
    <dbReference type="NCBI Taxonomy" id="215465"/>
    <lineage>
        <taxon>Eukaryota</taxon>
        <taxon>Fungi</taxon>
        <taxon>Dikarya</taxon>
        <taxon>Ascomycota</taxon>
        <taxon>Pezizomycotina</taxon>
        <taxon>Dothideomycetes</taxon>
        <taxon>Dothideomycetidae</taxon>
        <taxon>Mycosphaerellales</taxon>
        <taxon>Mycosphaerellaceae</taxon>
        <taxon>Septoria</taxon>
    </lineage>
</organism>
<name>A0A9Q9ER57_9PEZI</name>
<feature type="region of interest" description="Disordered" evidence="1">
    <location>
        <begin position="531"/>
        <end position="604"/>
    </location>
</feature>
<reference evidence="3" key="1">
    <citation type="submission" date="2022-06" db="EMBL/GenBank/DDBJ databases">
        <title>Complete genome sequences of two strains of the flax pathogen Septoria linicola.</title>
        <authorList>
            <person name="Lapalu N."/>
            <person name="Simon A."/>
            <person name="Demenou B."/>
            <person name="Paumier D."/>
            <person name="Guillot M.-P."/>
            <person name="Gout L."/>
            <person name="Valade R."/>
        </authorList>
    </citation>
    <scope>NUCLEOTIDE SEQUENCE</scope>
    <source>
        <strain evidence="3">SE15195</strain>
    </source>
</reference>
<dbReference type="GO" id="GO:0051666">
    <property type="term" value="P:actin cortical patch localization"/>
    <property type="evidence" value="ECO:0007669"/>
    <property type="project" value="TreeGrafter"/>
</dbReference>
<dbReference type="PANTHER" id="PTHR13357:SF1">
    <property type="entry name" value="NCK-INTERACTING PROTEIN WITH SH3 DOMAIN"/>
    <property type="match status" value="1"/>
</dbReference>
<evidence type="ECO:0000313" key="3">
    <source>
        <dbReference type="EMBL" id="USW59552.1"/>
    </source>
</evidence>
<dbReference type="GO" id="GO:0006897">
    <property type="term" value="P:endocytosis"/>
    <property type="evidence" value="ECO:0007669"/>
    <property type="project" value="TreeGrafter"/>
</dbReference>
<dbReference type="InterPro" id="IPR018556">
    <property type="entry name" value="SPIN90/Ldb17_LRD"/>
</dbReference>